<evidence type="ECO:0000313" key="1">
    <source>
        <dbReference type="EMBL" id="MEY8764783.1"/>
    </source>
</evidence>
<evidence type="ECO:0000313" key="2">
    <source>
        <dbReference type="Proteomes" id="UP001565220"/>
    </source>
</evidence>
<reference evidence="1 2" key="1">
    <citation type="submission" date="2024-08" db="EMBL/GenBank/DDBJ databases">
        <title>Clostridium lapicellarii sp. nov., and Clostridium renhuaiense sp. nov., two species isolated from the mud in a fermentation cellar used for producing sauce-flavour Chinese liquors.</title>
        <authorList>
            <person name="Yang F."/>
            <person name="Wang H."/>
            <person name="Chen L.Q."/>
            <person name="Zhou N."/>
            <person name="Lu J.J."/>
            <person name="Pu X.X."/>
            <person name="Wan B."/>
            <person name="Wang L."/>
            <person name="Liu S.J."/>
        </authorList>
    </citation>
    <scope>NUCLEOTIDE SEQUENCE [LARGE SCALE GENOMIC DNA]</scope>
    <source>
        <strain evidence="1 2">MT-113</strain>
    </source>
</reference>
<evidence type="ECO:0008006" key="3">
    <source>
        <dbReference type="Google" id="ProtNLM"/>
    </source>
</evidence>
<comment type="caution">
    <text evidence="1">The sequence shown here is derived from an EMBL/GenBank/DDBJ whole genome shotgun (WGS) entry which is preliminary data.</text>
</comment>
<dbReference type="RefSeq" id="WP_294184376.1">
    <property type="nucleotide sequence ID" value="NZ_JBGFFE010000029.1"/>
</dbReference>
<protein>
    <recommendedName>
        <fullName evidence="3">Acyl-CoA dehydrogenase</fullName>
    </recommendedName>
</protein>
<accession>A0ABV4E0V7</accession>
<keyword evidence="2" id="KW-1185">Reference proteome</keyword>
<name>A0ABV4E0V7_9CLOT</name>
<organism evidence="1 2">
    <name type="scientific">Clostridium lapidicellarium</name>
    <dbReference type="NCBI Taxonomy" id="3240931"/>
    <lineage>
        <taxon>Bacteria</taxon>
        <taxon>Bacillati</taxon>
        <taxon>Bacillota</taxon>
        <taxon>Clostridia</taxon>
        <taxon>Eubacteriales</taxon>
        <taxon>Clostridiaceae</taxon>
        <taxon>Clostridium</taxon>
    </lineage>
</organism>
<dbReference type="InterPro" id="IPR037069">
    <property type="entry name" value="AcylCoA_DH/ox_N_sf"/>
</dbReference>
<dbReference type="Proteomes" id="UP001565220">
    <property type="component" value="Unassembled WGS sequence"/>
</dbReference>
<proteinExistence type="predicted"/>
<dbReference type="EMBL" id="JBGFFE010000029">
    <property type="protein sequence ID" value="MEY8764783.1"/>
    <property type="molecule type" value="Genomic_DNA"/>
</dbReference>
<sequence>MTSRLMPKIYHDSIMTDETQQIRMEVRDFVNKEVLPVAHEIGKEFMR</sequence>
<gene>
    <name evidence="1" type="ORF">AB8S09_14260</name>
</gene>
<dbReference type="Gene3D" id="1.10.540.10">
    <property type="entry name" value="Acyl-CoA dehydrogenase/oxidase, N-terminal domain"/>
    <property type="match status" value="1"/>
</dbReference>